<protein>
    <submittedName>
        <fullName evidence="1">Uncharacterized protein</fullName>
    </submittedName>
</protein>
<sequence length="79" mass="8530">MAARREPPDQRSRVLARSRTLVRWFRSHASGQATSRRPLVGRGTDGDALPRVSLRAALVMGQAGEFSACLCPLSPGKQG</sequence>
<dbReference type="Proteomes" id="UP000694569">
    <property type="component" value="Unplaced"/>
</dbReference>
<reference evidence="1" key="2">
    <citation type="submission" date="2025-09" db="UniProtKB">
        <authorList>
            <consortium name="Ensembl"/>
        </authorList>
    </citation>
    <scope>IDENTIFICATION</scope>
</reference>
<organism evidence="1 2">
    <name type="scientific">Leptobrachium leishanense</name>
    <name type="common">Leishan spiny toad</name>
    <dbReference type="NCBI Taxonomy" id="445787"/>
    <lineage>
        <taxon>Eukaryota</taxon>
        <taxon>Metazoa</taxon>
        <taxon>Chordata</taxon>
        <taxon>Craniata</taxon>
        <taxon>Vertebrata</taxon>
        <taxon>Euteleostomi</taxon>
        <taxon>Amphibia</taxon>
        <taxon>Batrachia</taxon>
        <taxon>Anura</taxon>
        <taxon>Pelobatoidea</taxon>
        <taxon>Megophryidae</taxon>
        <taxon>Leptobrachium</taxon>
    </lineage>
</organism>
<accession>A0A8C5QQB6</accession>
<dbReference type="Ensembl" id="ENSLLET00000042876.1">
    <property type="protein sequence ID" value="ENSLLEP00000041219.1"/>
    <property type="gene ID" value="ENSLLEG00000026215.1"/>
</dbReference>
<dbReference type="AlphaFoldDB" id="A0A8C5QQB6"/>
<evidence type="ECO:0000313" key="2">
    <source>
        <dbReference type="Proteomes" id="UP000694569"/>
    </source>
</evidence>
<evidence type="ECO:0000313" key="1">
    <source>
        <dbReference type="Ensembl" id="ENSLLEP00000041219.1"/>
    </source>
</evidence>
<reference evidence="1" key="1">
    <citation type="submission" date="2025-08" db="UniProtKB">
        <authorList>
            <consortium name="Ensembl"/>
        </authorList>
    </citation>
    <scope>IDENTIFICATION</scope>
</reference>
<keyword evidence="2" id="KW-1185">Reference proteome</keyword>
<proteinExistence type="predicted"/>
<name>A0A8C5QQB6_9ANUR</name>